<accession>A0A7C9FTK5</accession>
<evidence type="ECO:0000313" key="1">
    <source>
        <dbReference type="EMBL" id="MPR36952.1"/>
    </source>
</evidence>
<reference evidence="1 2" key="1">
    <citation type="submission" date="2019-10" db="EMBL/GenBank/DDBJ databases">
        <title>Draft Genome Sequence of Cytophagaceae sp. SJW1-29.</title>
        <authorList>
            <person name="Choi A."/>
        </authorList>
    </citation>
    <scope>NUCLEOTIDE SEQUENCE [LARGE SCALE GENOMIC DNA]</scope>
    <source>
        <strain evidence="1 2">SJW1-29</strain>
    </source>
</reference>
<sequence length="69" mass="7975">MPTKRIKYPTVVLDTEQLGFHYDTIQCPTCGLVQKARIIDTKPRPTYLHECKACKWIIEGDEWNSVVPV</sequence>
<protein>
    <submittedName>
        <fullName evidence="1">Uncharacterized protein</fullName>
    </submittedName>
</protein>
<dbReference type="EMBL" id="WHLY01000002">
    <property type="protein sequence ID" value="MPR36952.1"/>
    <property type="molecule type" value="Genomic_DNA"/>
</dbReference>
<organism evidence="1 2">
    <name type="scientific">Salmonirosea aquatica</name>
    <dbReference type="NCBI Taxonomy" id="2654236"/>
    <lineage>
        <taxon>Bacteria</taxon>
        <taxon>Pseudomonadati</taxon>
        <taxon>Bacteroidota</taxon>
        <taxon>Cytophagia</taxon>
        <taxon>Cytophagales</taxon>
        <taxon>Spirosomataceae</taxon>
        <taxon>Salmonirosea</taxon>
    </lineage>
</organism>
<name>A0A7C9FTK5_9BACT</name>
<gene>
    <name evidence="1" type="ORF">GBK04_27365</name>
</gene>
<comment type="caution">
    <text evidence="1">The sequence shown here is derived from an EMBL/GenBank/DDBJ whole genome shotgun (WGS) entry which is preliminary data.</text>
</comment>
<dbReference type="Proteomes" id="UP000479293">
    <property type="component" value="Unassembled WGS sequence"/>
</dbReference>
<evidence type="ECO:0000313" key="2">
    <source>
        <dbReference type="Proteomes" id="UP000479293"/>
    </source>
</evidence>
<keyword evidence="2" id="KW-1185">Reference proteome</keyword>
<proteinExistence type="predicted"/>
<dbReference type="RefSeq" id="WP_152765291.1">
    <property type="nucleotide sequence ID" value="NZ_WHLY01000002.1"/>
</dbReference>
<dbReference type="AlphaFoldDB" id="A0A7C9FTK5"/>